<accession>A0A6V7USV9</accession>
<dbReference type="Gene3D" id="1.10.340.70">
    <property type="match status" value="1"/>
</dbReference>
<dbReference type="GO" id="GO:0015074">
    <property type="term" value="P:DNA integration"/>
    <property type="evidence" value="ECO:0007669"/>
    <property type="project" value="InterPro"/>
</dbReference>
<dbReference type="SUPFAM" id="SSF56672">
    <property type="entry name" value="DNA/RNA polymerases"/>
    <property type="match status" value="1"/>
</dbReference>
<dbReference type="InterPro" id="IPR041588">
    <property type="entry name" value="Integrase_H2C2"/>
</dbReference>
<protein>
    <submittedName>
        <fullName evidence="6">Uncharacterized protein</fullName>
    </submittedName>
</protein>
<keyword evidence="3" id="KW-0812">Transmembrane</keyword>
<evidence type="ECO:0000313" key="7">
    <source>
        <dbReference type="Proteomes" id="UP000580250"/>
    </source>
</evidence>
<dbReference type="InterPro" id="IPR036397">
    <property type="entry name" value="RNaseH_sf"/>
</dbReference>
<dbReference type="EMBL" id="CAJEWN010000101">
    <property type="protein sequence ID" value="CAD2164078.1"/>
    <property type="molecule type" value="Genomic_DNA"/>
</dbReference>
<dbReference type="Pfam" id="PF07245">
    <property type="entry name" value="Phlebovirus_G2"/>
    <property type="match status" value="1"/>
</dbReference>
<dbReference type="Gene3D" id="3.10.10.10">
    <property type="entry name" value="HIV Type 1 Reverse Transcriptase, subunit A, domain 1"/>
    <property type="match status" value="1"/>
</dbReference>
<evidence type="ECO:0000259" key="5">
    <source>
        <dbReference type="PROSITE" id="PS50994"/>
    </source>
</evidence>
<dbReference type="SUPFAM" id="SSF53098">
    <property type="entry name" value="Ribonuclease H-like"/>
    <property type="match status" value="1"/>
</dbReference>
<evidence type="ECO:0000313" key="6">
    <source>
        <dbReference type="EMBL" id="CAD2164078.1"/>
    </source>
</evidence>
<dbReference type="InterPro" id="IPR043128">
    <property type="entry name" value="Rev_trsase/Diguanyl_cyclase"/>
</dbReference>
<keyword evidence="3" id="KW-1133">Transmembrane helix</keyword>
<dbReference type="InterPro" id="IPR008042">
    <property type="entry name" value="Retrotrans_Pao"/>
</dbReference>
<keyword evidence="3" id="KW-0472">Membrane</keyword>
<dbReference type="InterPro" id="IPR040676">
    <property type="entry name" value="DUF5641"/>
</dbReference>
<dbReference type="InterPro" id="IPR009878">
    <property type="entry name" value="Phlebovirus_G2_fusion"/>
</dbReference>
<dbReference type="Gene3D" id="3.30.70.270">
    <property type="match status" value="1"/>
</dbReference>
<dbReference type="Pfam" id="PF03564">
    <property type="entry name" value="DUF1759"/>
    <property type="match status" value="1"/>
</dbReference>
<comment type="caution">
    <text evidence="6">The sequence shown here is derived from an EMBL/GenBank/DDBJ whole genome shotgun (WGS) entry which is preliminary data.</text>
</comment>
<dbReference type="Pfam" id="PF17921">
    <property type="entry name" value="Integrase_H2C2"/>
    <property type="match status" value="1"/>
</dbReference>
<dbReference type="PANTHER" id="PTHR47331">
    <property type="entry name" value="PHD-TYPE DOMAIN-CONTAINING PROTEIN"/>
    <property type="match status" value="1"/>
</dbReference>
<feature type="compositionally biased region" description="Basic and acidic residues" evidence="2">
    <location>
        <begin position="662"/>
        <end position="672"/>
    </location>
</feature>
<gene>
    <name evidence="6" type="ORF">MENT_LOCUS16381</name>
</gene>
<feature type="domain" description="Reverse transcriptase" evidence="4">
    <location>
        <begin position="860"/>
        <end position="1109"/>
    </location>
</feature>
<dbReference type="PANTHER" id="PTHR47331:SF1">
    <property type="entry name" value="GAG-LIKE PROTEIN"/>
    <property type="match status" value="1"/>
</dbReference>
<dbReference type="Gene3D" id="2.60.98.50">
    <property type="match status" value="1"/>
</dbReference>
<dbReference type="OrthoDB" id="5862305at2759"/>
<dbReference type="PROSITE" id="PS50878">
    <property type="entry name" value="RT_POL"/>
    <property type="match status" value="1"/>
</dbReference>
<keyword evidence="1" id="KW-0175">Coiled coil</keyword>
<proteinExistence type="predicted"/>
<dbReference type="Pfam" id="PF00078">
    <property type="entry name" value="RVT_1"/>
    <property type="match status" value="1"/>
</dbReference>
<feature type="region of interest" description="Disordered" evidence="2">
    <location>
        <begin position="634"/>
        <end position="672"/>
    </location>
</feature>
<dbReference type="InterPro" id="IPR005312">
    <property type="entry name" value="DUF1759"/>
</dbReference>
<dbReference type="Gene3D" id="3.30.420.10">
    <property type="entry name" value="Ribonuclease H-like superfamily/Ribonuclease H"/>
    <property type="match status" value="1"/>
</dbReference>
<evidence type="ECO:0000259" key="4">
    <source>
        <dbReference type="PROSITE" id="PS50878"/>
    </source>
</evidence>
<feature type="transmembrane region" description="Helical" evidence="3">
    <location>
        <begin position="2209"/>
        <end position="2235"/>
    </location>
</feature>
<evidence type="ECO:0000256" key="2">
    <source>
        <dbReference type="SAM" id="MobiDB-lite"/>
    </source>
</evidence>
<dbReference type="PROSITE" id="PS50994">
    <property type="entry name" value="INTEGRASE"/>
    <property type="match status" value="1"/>
</dbReference>
<feature type="domain" description="Integrase catalytic" evidence="5">
    <location>
        <begin position="1519"/>
        <end position="1705"/>
    </location>
</feature>
<evidence type="ECO:0000256" key="1">
    <source>
        <dbReference type="SAM" id="Coils"/>
    </source>
</evidence>
<dbReference type="GO" id="GO:0042575">
    <property type="term" value="C:DNA polymerase complex"/>
    <property type="evidence" value="ECO:0007669"/>
    <property type="project" value="UniProtKB-ARBA"/>
</dbReference>
<organism evidence="6 7">
    <name type="scientific">Meloidogyne enterolobii</name>
    <name type="common">Root-knot nematode worm</name>
    <name type="synonym">Meloidogyne mayaguensis</name>
    <dbReference type="NCBI Taxonomy" id="390850"/>
    <lineage>
        <taxon>Eukaryota</taxon>
        <taxon>Metazoa</taxon>
        <taxon>Ecdysozoa</taxon>
        <taxon>Nematoda</taxon>
        <taxon>Chromadorea</taxon>
        <taxon>Rhabditida</taxon>
        <taxon>Tylenchina</taxon>
        <taxon>Tylenchomorpha</taxon>
        <taxon>Tylenchoidea</taxon>
        <taxon>Meloidogynidae</taxon>
        <taxon>Meloidogyninae</taxon>
        <taxon>Meloidogyne</taxon>
    </lineage>
</organism>
<dbReference type="Gene3D" id="2.60.40.3770">
    <property type="match status" value="1"/>
</dbReference>
<dbReference type="InterPro" id="IPR012337">
    <property type="entry name" value="RNaseH-like_sf"/>
</dbReference>
<dbReference type="InterPro" id="IPR001584">
    <property type="entry name" value="Integrase_cat-core"/>
</dbReference>
<dbReference type="Proteomes" id="UP000580250">
    <property type="component" value="Unassembled WGS sequence"/>
</dbReference>
<dbReference type="InterPro" id="IPR043502">
    <property type="entry name" value="DNA/RNA_pol_sf"/>
</dbReference>
<name>A0A6V7USV9_MELEN</name>
<dbReference type="Pfam" id="PF18701">
    <property type="entry name" value="DUF5641"/>
    <property type="match status" value="1"/>
</dbReference>
<dbReference type="Pfam" id="PF05380">
    <property type="entry name" value="Peptidase_A17"/>
    <property type="match status" value="1"/>
</dbReference>
<dbReference type="GO" id="GO:0003676">
    <property type="term" value="F:nucleic acid binding"/>
    <property type="evidence" value="ECO:0007669"/>
    <property type="project" value="InterPro"/>
</dbReference>
<sequence length="2745" mass="317279">MAESYIEKYGDTFTAINEINFEWLKYLGSIKNTTEKVSESGEHYTFTSRAETGLFTQMENSRNIIDRLKENLRVLKNSAQTNRGQEINNAKLPELALQTFNGDISKYTEFIEDFITNIGDRTDISNKMKLDYLKRSLRGEAFKLIEGIPSEGKNLPTVMEILKNNYGNPEIIKTYLHGALRKIPRSSPHVPELRQTLRQIDTILRQLELMGESIEHRQIMIEIESKLPRWTLTELAKEKIKVPNMSVKGMWDFLDKSVRLKEEVYKMDREFSTGELPRKTILNKNNQWGTQRVTNFQNYGQNLNRRNFPKHTVMYAFNKETDLKCAFCSDPHYDNQCKKYNNIEKRVERARELKLCLKCLKLGHGANNCKNKIECFHCKDKRHCSALCRRKEKIGENKNFQYRSHTSMKTNTKTDKQQKIMANVQESDSNEEETDDENDVIIQHSQNEKKGQKNEQTIFHVLKTNINSGVNNRSFEAYAFLDSGAEISLIKNSLADKIKLKLISTETIRGTGAMGTRFEEKANVYKFYLHCKNNQKMEIIARGVEHLPKPVLVLDPKLTKSTKNFATIPKCFASLKEPELLIGAEYYFDILDFPKTKSGFNLINTKIGMSLAGKGYIETSKKEKQILPFFMDSTDESDDDSPFPARGHFRNNLESPPPDPKPTQREFQQTHRENRVPIPNMCFCKCYRDPNIKCKCKSKYPCICTPVPVEPKNAKKINIGGMYSARLRTLKDQIKIRKKNKSIEKTAKNIQMNTLFSDETIENFWNLEGIGISECPYQNDDKIAYELFLKNIRRDKMGRYKVALPWKNKEYTLPDNFWISFQRLKGIWQKIIKIPDKELREKTLKKYDEIFKEQINEGVLEIVENDNSEKIHYIPHHAIYRPEKDKIRVVIDASCKTKNNESLNQQLYRGPVLLPDLCATLIKFRTYDIAIIADVKAAFHQIEIHKKDRDVLRLLWLKNLNEPPSLENIIKLRHKRLPFGVISAPFLMAAVIQYHLENENNNLEIETYADNVFITAKDESDAIAKCNQSIIFFGKAKMELHEFASNCSKVNEKFGDKNKISKMKVLGIRWDVDSDKLSFKISKIENKIWTKRIVLQTVAKIFDPLGLLIPVQLTKKLFFQKLWKKGIEWDDRLDNNDLEEWETIISDEGEISLNRKLFENVNISKIDLHVFVDASALAYSAVAYARQQNKEKIKTNIIFAKNRLCPLKNITIPRLELLAALIGSRMVKFLKKESKIKFNSITNWSDSKCVIAWISGENTNKLPRFVARRVEEIKEITEIKWRYINTEQNPADCATRGLTINELKSHELWWTGPEFLSLDKSEWPKIPEDLKIEIKNIKENFVKINTLEIDFIDPKIRNEWKKLVSIGKNVLAFIKNISKNKKDWQNTIFKELKNLKENTQMRKLAEIILIKNSQNRHPPPPSLKNCLNMEKNNYDLWICKGRLENLENHPVFLSNESEITQMICQEFHRKNLHAGIQQTLADMRTQFWIPKARILVKNVIKKCQKCFMYNLKPYKFPKMAPLPDDRINRFQVFERTGVDYMGPLYVKNGDEALKIWICLFTCLTCRGIHLDIAKDLTASSFLQIFTRFTAEYGLPRKLISDNGTQFKMSSKAVIEIQKSFEAEKLEWKFIPELSPWFGGTYERLVGLTKKHIKLVTGKKYLEIEDMRTLIVQVKSIINSRPLTYVCSDMESPNPLCPIDFMQPNRNKNEFLRLIPENENDLEFKEKEKAHEKLVNLWGTLQIRVEKFWERWSTEYLQSLKERIDKHKQKKYTNYEPNEGDIVLIGDKNLPRNQWKMGRVVKLIQGRDGEKRVAKILSKGKTLTRAIPLLYPLEIRAEIEEKPKTEKSTKIDKNEEKTEEYRAKLRSYKKPAAKEIKIKTLLNISLIASLIFWPLSHARPCKSNENTKLVDIDTCVQNAFGVYKGEKGTLCWKYITCENGAIRVSPDKKLFCGDKCKCSNWTQNCSFYKGPKSSNSTIKDKEVRKILEKEKIKFCSLEPNEKCGMPEIIEANQIQLFDGTKHLIKELNIAHIDNLNGNYECIGVGKTTGSPRYCKNNFCNEEGTRFCYFRQYELTVLVTDEGNIPIQSWGSTKIKVYYWLQQKTEKCKNCEIECAKQGLKIKYKEKIGGLEIFISGKPEMYLPHPENGQIIYLPTEQIISEYEVSVKFWKNGEQVSEMGIKCPAQKHCELIECTVCMQMLTNPQCTPKEWIIILVLGLYFTLGFLIMICRILKFGLGGMLCIMRHKWRLCKFIGKLFRRRAKKEKSEFTELKPFTKTYKTSLPREVILITLLLPALPIQSLEIINAKDEHCIVNKEGQRTCSYENVLELNFGLQSQNGQEAQIILQDSGNRPTGKITLKINAIQAVCVRSAKFFTRDFELGANSVYLCSGEGSCASQQKCETIGVNESISEIPKSNNLPGTSGCLDPCKGQLFCQNCYYSSYTCLFFRCFAEPKSKEIYEIFECPEFGLELKLNITIENAEQKFEKEMRLRPGFTENFKEIKLTATSMTVPPIPALGRSILTNGNRFAIITKEQENSAKRVFCPNINEAAKFSSKCIMEKDICKCEKRKNKIMCGKQNGPYLRDIFMGEKVLPLVHNGLLLKNENKEIVAIPELTAAILQIRLAGVSFKAQIELNTCKITPYEILGCYGCEKGATFKLLCLTDFGRTLATLICPSFTSAVTCEPTANNKTLSLHFDHADIDENCEAFCPASTTRFRISGKLSSPEMVIFASGTWDWTGRKDITPTI</sequence>
<reference evidence="6 7" key="1">
    <citation type="submission" date="2020-08" db="EMBL/GenBank/DDBJ databases">
        <authorList>
            <person name="Koutsovoulos G."/>
            <person name="Danchin GJ E."/>
        </authorList>
    </citation>
    <scope>NUCLEOTIDE SEQUENCE [LARGE SCALE GENOMIC DNA]</scope>
</reference>
<feature type="coiled-coil region" evidence="1">
    <location>
        <begin position="58"/>
        <end position="85"/>
    </location>
</feature>
<evidence type="ECO:0000256" key="3">
    <source>
        <dbReference type="SAM" id="Phobius"/>
    </source>
</evidence>
<dbReference type="InterPro" id="IPR000477">
    <property type="entry name" value="RT_dom"/>
</dbReference>